<comment type="caution">
    <text evidence="2">The sequence shown here is derived from an EMBL/GenBank/DDBJ whole genome shotgun (WGS) entry which is preliminary data.</text>
</comment>
<dbReference type="EMBL" id="JAFMYU010000003">
    <property type="protein sequence ID" value="MBO0930469.1"/>
    <property type="molecule type" value="Genomic_DNA"/>
</dbReference>
<accession>A0A939G1U3</accession>
<sequence length="212" mass="24282">MLDDIVYYFDKNFLRLRNLMALYSTLTTGRGRKSSYHLDLLRSTTVLAHSTLEDYLRSVLMWKLPSMADSTKLNQVPLVGMSLTGNRETKFKLGDLVAYRGKTVDEVIEASIVEYLGMMSFNNTTDIVSAMRSIGVEVTEPMRDCFPLLDEMIKRRHNIVHRADRDGSRRIGSGNHAYKSISLIKVKSWINEIDKFVNEVNGHLRQTSTQTR</sequence>
<dbReference type="RefSeq" id="WP_207334431.1">
    <property type="nucleotide sequence ID" value="NZ_JAFMYU010000003.1"/>
</dbReference>
<evidence type="ECO:0000313" key="3">
    <source>
        <dbReference type="Proteomes" id="UP000664795"/>
    </source>
</evidence>
<dbReference type="Pfam" id="PF18735">
    <property type="entry name" value="HEPN_RiboL-PSP"/>
    <property type="match status" value="1"/>
</dbReference>
<gene>
    <name evidence="2" type="ORF">J2I48_05655</name>
</gene>
<organism evidence="2 3">
    <name type="scientific">Fibrella aquatilis</name>
    <dbReference type="NCBI Taxonomy" id="2817059"/>
    <lineage>
        <taxon>Bacteria</taxon>
        <taxon>Pseudomonadati</taxon>
        <taxon>Bacteroidota</taxon>
        <taxon>Cytophagia</taxon>
        <taxon>Cytophagales</taxon>
        <taxon>Spirosomataceae</taxon>
        <taxon>Fibrella</taxon>
    </lineage>
</organism>
<evidence type="ECO:0000313" key="2">
    <source>
        <dbReference type="EMBL" id="MBO0930469.1"/>
    </source>
</evidence>
<dbReference type="Proteomes" id="UP000664795">
    <property type="component" value="Unassembled WGS sequence"/>
</dbReference>
<protein>
    <recommendedName>
        <fullName evidence="1">RiboL-PSP-HEPN domain-containing protein</fullName>
    </recommendedName>
</protein>
<keyword evidence="3" id="KW-1185">Reference proteome</keyword>
<name>A0A939G1U3_9BACT</name>
<reference evidence="2 3" key="1">
    <citation type="submission" date="2021-03" db="EMBL/GenBank/DDBJ databases">
        <title>Fibrella sp. HMF5036 genome sequencing and assembly.</title>
        <authorList>
            <person name="Kang H."/>
            <person name="Kim H."/>
            <person name="Bae S."/>
            <person name="Joh K."/>
        </authorList>
    </citation>
    <scope>NUCLEOTIDE SEQUENCE [LARGE SCALE GENOMIC DNA]</scope>
    <source>
        <strain evidence="2 3">HMF5036</strain>
    </source>
</reference>
<dbReference type="AlphaFoldDB" id="A0A939G1U3"/>
<proteinExistence type="predicted"/>
<dbReference type="InterPro" id="IPR041519">
    <property type="entry name" value="HEPN_RiboL-PSP"/>
</dbReference>
<evidence type="ECO:0000259" key="1">
    <source>
        <dbReference type="Pfam" id="PF18735"/>
    </source>
</evidence>
<feature type="domain" description="RiboL-PSP-HEPN" evidence="1">
    <location>
        <begin position="17"/>
        <end position="204"/>
    </location>
</feature>